<organism evidence="2 3">
    <name type="scientific">Trichinella spiralis</name>
    <name type="common">Trichina worm</name>
    <dbReference type="NCBI Taxonomy" id="6334"/>
    <lineage>
        <taxon>Eukaryota</taxon>
        <taxon>Metazoa</taxon>
        <taxon>Ecdysozoa</taxon>
        <taxon>Nematoda</taxon>
        <taxon>Enoplea</taxon>
        <taxon>Dorylaimia</taxon>
        <taxon>Trichinellida</taxon>
        <taxon>Trichinellidae</taxon>
        <taxon>Trichinella</taxon>
    </lineage>
</organism>
<reference evidence="2 3" key="1">
    <citation type="submission" date="2024-07" db="EMBL/GenBank/DDBJ databases">
        <title>Enhanced genomic and transcriptomic resources for Trichinella pseudospiralis and T. spiralis underpin the discovery of pronounced molecular differences between stages and species.</title>
        <authorList>
            <person name="Pasi K.K."/>
            <person name="La Rosa G."/>
            <person name="Gomez-Morales M.A."/>
            <person name="Tosini F."/>
            <person name="Sumanam S."/>
            <person name="Young N.D."/>
            <person name="Chang B.C."/>
            <person name="Robin G.B."/>
        </authorList>
    </citation>
    <scope>NUCLEOTIDE SEQUENCE [LARGE SCALE GENOMIC DNA]</scope>
    <source>
        <strain evidence="2">ISS534</strain>
    </source>
</reference>
<comment type="caution">
    <text evidence="2">The sequence shown here is derived from an EMBL/GenBank/DDBJ whole genome shotgun (WGS) entry which is preliminary data.</text>
</comment>
<gene>
    <name evidence="2" type="ORF">TSPI_03926</name>
</gene>
<name>A0ABR3KDR4_TRISP</name>
<sequence length="585" mass="62347">MFETVAPVVTTATTVLPAGFSPVPAPRKRNALKAKKQLEQSLLANVDGTGSRQIVADGRTVANAHAASLHFSNNHNNNSNSSSSSLSVARCRANDHHHVVDQGSPPLRGLSERLLEEAQSMPNCYQFVQQTDTRESKGNIPACPAHQTSDIRLQFEIACAALHGVRADLANSLASAEDACIVAGGQSSTDDALPAGPFDTKAYGKCKRPPPPPTHNVRHRQAKCSEISISSPAASTVANPVVVLSTAHSIGYIGESAKLQRYRFAHSSASRRSSSLEFTPVEEDSRIVVPMVRPTSKSKRNAAFEILNGFGQGSRIADEQSTNSCGSSSVFDASPPPHLSVRSVRHVVDKLIKQVESQIPRFRRSGGASRPTWAPPTQLDPDLVETRRQAEMWTTDHTLCCDLMTGSVDDESRRNVDACTQTSPLSLSCSSSFSWRSDTDSILANGSPMMTTTTTTTATTTTTTATTALSSSSSSAFAFSYSASASSSSCHSLSSVSDVADQKIATPSATAALLPSESDRSSNGATKRLSSQQAFEEALRLLLVAAADDRFDDPKLAEILNVIREPTTKPPNRPKPAATGQQRCQ</sequence>
<dbReference type="Proteomes" id="UP001558632">
    <property type="component" value="Unassembled WGS sequence"/>
</dbReference>
<protein>
    <submittedName>
        <fullName evidence="2">Uncharacterized protein</fullName>
    </submittedName>
</protein>
<feature type="region of interest" description="Disordered" evidence="1">
    <location>
        <begin position="562"/>
        <end position="585"/>
    </location>
</feature>
<evidence type="ECO:0000313" key="2">
    <source>
        <dbReference type="EMBL" id="KAL1235931.1"/>
    </source>
</evidence>
<keyword evidence="3" id="KW-1185">Reference proteome</keyword>
<proteinExistence type="predicted"/>
<feature type="region of interest" description="Disordered" evidence="1">
    <location>
        <begin position="71"/>
        <end position="90"/>
    </location>
</feature>
<evidence type="ECO:0000313" key="3">
    <source>
        <dbReference type="Proteomes" id="UP001558632"/>
    </source>
</evidence>
<dbReference type="EMBL" id="JBEUSY010000376">
    <property type="protein sequence ID" value="KAL1235931.1"/>
    <property type="molecule type" value="Genomic_DNA"/>
</dbReference>
<accession>A0ABR3KDR4</accession>
<feature type="compositionally biased region" description="Low complexity" evidence="1">
    <location>
        <begin position="71"/>
        <end position="87"/>
    </location>
</feature>
<evidence type="ECO:0000256" key="1">
    <source>
        <dbReference type="SAM" id="MobiDB-lite"/>
    </source>
</evidence>